<dbReference type="CDD" id="cd00051">
    <property type="entry name" value="EFh"/>
    <property type="match status" value="1"/>
</dbReference>
<evidence type="ECO:0000313" key="7">
    <source>
        <dbReference type="Proteomes" id="UP001603857"/>
    </source>
</evidence>
<dbReference type="InterPro" id="IPR039647">
    <property type="entry name" value="EF_hand_pair_protein_CML-like"/>
</dbReference>
<name>A0ABD1LR83_9FABA</name>
<proteinExistence type="predicted"/>
<evidence type="ECO:0000259" key="5">
    <source>
        <dbReference type="PROSITE" id="PS50222"/>
    </source>
</evidence>
<accession>A0ABD1LR83</accession>
<protein>
    <recommendedName>
        <fullName evidence="5">EF-hand domain-containing protein</fullName>
    </recommendedName>
</protein>
<dbReference type="Gene3D" id="1.10.238.10">
    <property type="entry name" value="EF-hand"/>
    <property type="match status" value="2"/>
</dbReference>
<dbReference type="Pfam" id="PF13405">
    <property type="entry name" value="EF-hand_6"/>
    <property type="match status" value="1"/>
</dbReference>
<gene>
    <name evidence="6" type="ORF">Fmac_025078</name>
</gene>
<comment type="caution">
    <text evidence="6">The sequence shown here is derived from an EMBL/GenBank/DDBJ whole genome shotgun (WGS) entry which is preliminary data.</text>
</comment>
<evidence type="ECO:0000256" key="2">
    <source>
        <dbReference type="ARBA" id="ARBA00022723"/>
    </source>
</evidence>
<feature type="domain" description="EF-hand" evidence="5">
    <location>
        <begin position="179"/>
        <end position="211"/>
    </location>
</feature>
<dbReference type="SUPFAM" id="SSF47473">
    <property type="entry name" value="EF-hand"/>
    <property type="match status" value="1"/>
</dbReference>
<reference evidence="6 7" key="1">
    <citation type="submission" date="2024-08" db="EMBL/GenBank/DDBJ databases">
        <title>Insights into the chromosomal genome structure of Flemingia macrophylla.</title>
        <authorList>
            <person name="Ding Y."/>
            <person name="Zhao Y."/>
            <person name="Bi W."/>
            <person name="Wu M."/>
            <person name="Zhao G."/>
            <person name="Gong Y."/>
            <person name="Li W."/>
            <person name="Zhang P."/>
        </authorList>
    </citation>
    <scope>NUCLEOTIDE SEQUENCE [LARGE SCALE GENOMIC DNA]</scope>
    <source>
        <strain evidence="6">DYQJB</strain>
        <tissue evidence="6">Leaf</tissue>
    </source>
</reference>
<evidence type="ECO:0000256" key="1">
    <source>
        <dbReference type="ARBA" id="ARBA00003291"/>
    </source>
</evidence>
<keyword evidence="3" id="KW-0677">Repeat</keyword>
<dbReference type="Pfam" id="PF13499">
    <property type="entry name" value="EF-hand_7"/>
    <property type="match status" value="1"/>
</dbReference>
<comment type="function">
    <text evidence="1">Potential calcium sensor.</text>
</comment>
<dbReference type="GO" id="GO:0005737">
    <property type="term" value="C:cytoplasm"/>
    <property type="evidence" value="ECO:0007669"/>
    <property type="project" value="UniProtKB-ARBA"/>
</dbReference>
<dbReference type="InterPro" id="IPR002048">
    <property type="entry name" value="EF_hand_dom"/>
</dbReference>
<dbReference type="Proteomes" id="UP001603857">
    <property type="component" value="Unassembled WGS sequence"/>
</dbReference>
<evidence type="ECO:0000256" key="4">
    <source>
        <dbReference type="ARBA" id="ARBA00022837"/>
    </source>
</evidence>
<organism evidence="6 7">
    <name type="scientific">Flemingia macrophylla</name>
    <dbReference type="NCBI Taxonomy" id="520843"/>
    <lineage>
        <taxon>Eukaryota</taxon>
        <taxon>Viridiplantae</taxon>
        <taxon>Streptophyta</taxon>
        <taxon>Embryophyta</taxon>
        <taxon>Tracheophyta</taxon>
        <taxon>Spermatophyta</taxon>
        <taxon>Magnoliopsida</taxon>
        <taxon>eudicotyledons</taxon>
        <taxon>Gunneridae</taxon>
        <taxon>Pentapetalae</taxon>
        <taxon>rosids</taxon>
        <taxon>fabids</taxon>
        <taxon>Fabales</taxon>
        <taxon>Fabaceae</taxon>
        <taxon>Papilionoideae</taxon>
        <taxon>50 kb inversion clade</taxon>
        <taxon>NPAAA clade</taxon>
        <taxon>indigoferoid/millettioid clade</taxon>
        <taxon>Phaseoleae</taxon>
        <taxon>Flemingia</taxon>
    </lineage>
</organism>
<keyword evidence="2" id="KW-0479">Metal-binding</keyword>
<evidence type="ECO:0000256" key="3">
    <source>
        <dbReference type="ARBA" id="ARBA00022737"/>
    </source>
</evidence>
<dbReference type="FunFam" id="1.10.238.10:FF:000089">
    <property type="entry name" value="calmodulin-like protein 3"/>
    <property type="match status" value="1"/>
</dbReference>
<dbReference type="GO" id="GO:0046872">
    <property type="term" value="F:metal ion binding"/>
    <property type="evidence" value="ECO:0007669"/>
    <property type="project" value="UniProtKB-KW"/>
</dbReference>
<dbReference type="PANTHER" id="PTHR10891">
    <property type="entry name" value="EF-HAND CALCIUM-BINDING DOMAIN CONTAINING PROTEIN"/>
    <property type="match status" value="1"/>
</dbReference>
<keyword evidence="4" id="KW-0106">Calcium</keyword>
<dbReference type="InterPro" id="IPR011992">
    <property type="entry name" value="EF-hand-dom_pair"/>
</dbReference>
<feature type="domain" description="EF-hand" evidence="5">
    <location>
        <begin position="142"/>
        <end position="177"/>
    </location>
</feature>
<keyword evidence="7" id="KW-1185">Reference proteome</keyword>
<dbReference type="SMART" id="SM00054">
    <property type="entry name" value="EFh"/>
    <property type="match status" value="3"/>
</dbReference>
<dbReference type="PROSITE" id="PS50222">
    <property type="entry name" value="EF_HAND_2"/>
    <property type="match status" value="3"/>
</dbReference>
<dbReference type="AlphaFoldDB" id="A0ABD1LR83"/>
<evidence type="ECO:0000313" key="6">
    <source>
        <dbReference type="EMBL" id="KAL2326020.1"/>
    </source>
</evidence>
<dbReference type="InterPro" id="IPR018247">
    <property type="entry name" value="EF_Hand_1_Ca_BS"/>
</dbReference>
<dbReference type="EMBL" id="JBGMDY010000008">
    <property type="protein sequence ID" value="KAL2326020.1"/>
    <property type="molecule type" value="Genomic_DNA"/>
</dbReference>
<feature type="domain" description="EF-hand" evidence="5">
    <location>
        <begin position="80"/>
        <end position="115"/>
    </location>
</feature>
<sequence>MITRVAQWKQGQTLLIILTPHLTKISHLFPLIPSFFHVTAMKFAKLNPKRLFRSKHRSPLSTSSNGGRKPTTVHAAVSGDYSGELAQAFRLIDQDNDGIVSAAELQALLARLSGAAAPGVAALVGGECISVEELARRVGARCEAEEVRGAFAVFDLDGDGRISAKDLLRVFAAIGDERCTLEECRRMIEGVDRNGDGFVCFEDFSRMMSAG</sequence>
<dbReference type="PROSITE" id="PS00018">
    <property type="entry name" value="EF_HAND_1"/>
    <property type="match status" value="3"/>
</dbReference>